<evidence type="ECO:0000313" key="2">
    <source>
        <dbReference type="Proteomes" id="UP001642360"/>
    </source>
</evidence>
<keyword evidence="2" id="KW-1185">Reference proteome</keyword>
<sequence length="100" mass="11310">MNVCDSCSDYSASSGYVAWDFVAGDMDEFSDEMSDGFWEDEQDVEDVEMWFYDGLDHFKGGSSTPNSALIAYCLYCLYEVHLDVHTSMLQIVALYPALML</sequence>
<dbReference type="AlphaFoldDB" id="A0ABC8TNV2"/>
<proteinExistence type="predicted"/>
<dbReference type="Proteomes" id="UP001642360">
    <property type="component" value="Unassembled WGS sequence"/>
</dbReference>
<protein>
    <submittedName>
        <fullName evidence="1">Uncharacterized protein</fullName>
    </submittedName>
</protein>
<name>A0ABC8TNV2_9AQUA</name>
<accession>A0ABC8TNV2</accession>
<organism evidence="1 2">
    <name type="scientific">Ilex paraguariensis</name>
    <name type="common">yerba mate</name>
    <dbReference type="NCBI Taxonomy" id="185542"/>
    <lineage>
        <taxon>Eukaryota</taxon>
        <taxon>Viridiplantae</taxon>
        <taxon>Streptophyta</taxon>
        <taxon>Embryophyta</taxon>
        <taxon>Tracheophyta</taxon>
        <taxon>Spermatophyta</taxon>
        <taxon>Magnoliopsida</taxon>
        <taxon>eudicotyledons</taxon>
        <taxon>Gunneridae</taxon>
        <taxon>Pentapetalae</taxon>
        <taxon>asterids</taxon>
        <taxon>campanulids</taxon>
        <taxon>Aquifoliales</taxon>
        <taxon>Aquifoliaceae</taxon>
        <taxon>Ilex</taxon>
    </lineage>
</organism>
<gene>
    <name evidence="1" type="ORF">ILEXP_LOCUS40367</name>
</gene>
<comment type="caution">
    <text evidence="1">The sequence shown here is derived from an EMBL/GenBank/DDBJ whole genome shotgun (WGS) entry which is preliminary data.</text>
</comment>
<reference evidence="1 2" key="1">
    <citation type="submission" date="2024-02" db="EMBL/GenBank/DDBJ databases">
        <authorList>
            <person name="Vignale AGUSTIN F."/>
            <person name="Sosa J E."/>
            <person name="Modenutti C."/>
        </authorList>
    </citation>
    <scope>NUCLEOTIDE SEQUENCE [LARGE SCALE GENOMIC DNA]</scope>
</reference>
<evidence type="ECO:0000313" key="1">
    <source>
        <dbReference type="EMBL" id="CAK9170853.1"/>
    </source>
</evidence>
<dbReference type="EMBL" id="CAUOFW020005602">
    <property type="protein sequence ID" value="CAK9170853.1"/>
    <property type="molecule type" value="Genomic_DNA"/>
</dbReference>